<keyword evidence="11" id="KW-1185">Reference proteome</keyword>
<evidence type="ECO:0000256" key="9">
    <source>
        <dbReference type="SAM" id="SignalP"/>
    </source>
</evidence>
<evidence type="ECO:0000256" key="7">
    <source>
        <dbReference type="ARBA" id="ARBA00032058"/>
    </source>
</evidence>
<dbReference type="PANTHER" id="PTHR28630:SF31">
    <property type="entry name" value="PEROXIREDOXIN-LIKE 2A"/>
    <property type="match status" value="1"/>
</dbReference>
<dbReference type="InterPro" id="IPR032801">
    <property type="entry name" value="PXL2A/B/C"/>
</dbReference>
<keyword evidence="2" id="KW-0963">Cytoplasm</keyword>
<evidence type="ECO:0000313" key="11">
    <source>
        <dbReference type="Proteomes" id="UP001314229"/>
    </source>
</evidence>
<evidence type="ECO:0000256" key="4">
    <source>
        <dbReference type="ARBA" id="ARBA00023284"/>
    </source>
</evidence>
<dbReference type="EMBL" id="CAWUFR010000012">
    <property type="protein sequence ID" value="CAK6953218.1"/>
    <property type="molecule type" value="Genomic_DNA"/>
</dbReference>
<evidence type="ECO:0000256" key="5">
    <source>
        <dbReference type="ARBA" id="ARBA00023787"/>
    </source>
</evidence>
<dbReference type="CDD" id="cd02970">
    <property type="entry name" value="PRX_like2"/>
    <property type="match status" value="1"/>
</dbReference>
<protein>
    <recommendedName>
        <fullName evidence="6">Peroxiredoxin-like 2A</fullName>
    </recommendedName>
    <alternativeName>
        <fullName evidence="8">Peroxiredoxin-like 2 activated in M-CSF stimulated monocytes</fullName>
    </alternativeName>
    <alternativeName>
        <fullName evidence="7">Redox-regulatory protein FAM213A</fullName>
    </alternativeName>
</protein>
<comment type="similarity">
    <text evidence="5">Belongs to the peroxiredoxin-like PRXL2 family. PRXL2A subfamily.</text>
</comment>
<evidence type="ECO:0000256" key="1">
    <source>
        <dbReference type="ARBA" id="ARBA00004496"/>
    </source>
</evidence>
<keyword evidence="4" id="KW-0676">Redox-active center</keyword>
<evidence type="ECO:0000256" key="8">
    <source>
        <dbReference type="ARBA" id="ARBA00032129"/>
    </source>
</evidence>
<dbReference type="GO" id="GO:0005737">
    <property type="term" value="C:cytoplasm"/>
    <property type="evidence" value="ECO:0007669"/>
    <property type="project" value="UniProtKB-SubCell"/>
</dbReference>
<dbReference type="GO" id="GO:0016209">
    <property type="term" value="F:antioxidant activity"/>
    <property type="evidence" value="ECO:0007669"/>
    <property type="project" value="UniProtKB-KW"/>
</dbReference>
<dbReference type="PANTHER" id="PTHR28630">
    <property type="match status" value="1"/>
</dbReference>
<feature type="signal peptide" evidence="9">
    <location>
        <begin position="1"/>
        <end position="21"/>
    </location>
</feature>
<keyword evidence="3" id="KW-0049">Antioxidant</keyword>
<evidence type="ECO:0000256" key="2">
    <source>
        <dbReference type="ARBA" id="ARBA00022490"/>
    </source>
</evidence>
<keyword evidence="9" id="KW-0732">Signal</keyword>
<proteinExistence type="inferred from homology"/>
<comment type="subcellular location">
    <subcellularLocation>
        <location evidence="1">Cytoplasm</location>
    </subcellularLocation>
</comment>
<feature type="chain" id="PRO_5043875145" description="Peroxiredoxin-like 2A" evidence="9">
    <location>
        <begin position="22"/>
        <end position="203"/>
    </location>
</feature>
<dbReference type="Pfam" id="PF13911">
    <property type="entry name" value="AhpC-TSA_2"/>
    <property type="match status" value="1"/>
</dbReference>
<dbReference type="Proteomes" id="UP001314229">
    <property type="component" value="Unassembled WGS sequence"/>
</dbReference>
<dbReference type="AlphaFoldDB" id="A0AAV1N2F1"/>
<evidence type="ECO:0000313" key="10">
    <source>
        <dbReference type="EMBL" id="CAK6953218.1"/>
    </source>
</evidence>
<evidence type="ECO:0000256" key="3">
    <source>
        <dbReference type="ARBA" id="ARBA00022862"/>
    </source>
</evidence>
<gene>
    <name evidence="10" type="ORF">FSCOSCO3_A005185</name>
</gene>
<organism evidence="10 11">
    <name type="scientific">Scomber scombrus</name>
    <name type="common">Atlantic mackerel</name>
    <name type="synonym">Scomber vernalis</name>
    <dbReference type="NCBI Taxonomy" id="13677"/>
    <lineage>
        <taxon>Eukaryota</taxon>
        <taxon>Metazoa</taxon>
        <taxon>Chordata</taxon>
        <taxon>Craniata</taxon>
        <taxon>Vertebrata</taxon>
        <taxon>Euteleostomi</taxon>
        <taxon>Actinopterygii</taxon>
        <taxon>Neopterygii</taxon>
        <taxon>Teleostei</taxon>
        <taxon>Neoteleostei</taxon>
        <taxon>Acanthomorphata</taxon>
        <taxon>Pelagiaria</taxon>
        <taxon>Scombriformes</taxon>
        <taxon>Scombridae</taxon>
        <taxon>Scomber</taxon>
    </lineage>
</organism>
<accession>A0AAV1N2F1</accession>
<name>A0AAV1N2F1_SCOSC</name>
<evidence type="ECO:0000256" key="6">
    <source>
        <dbReference type="ARBA" id="ARBA00023849"/>
    </source>
</evidence>
<comment type="caution">
    <text evidence="10">The sequence shown here is derived from an EMBL/GenBank/DDBJ whole genome shotgun (WGS) entry which is preliminary data.</text>
</comment>
<reference evidence="10 11" key="1">
    <citation type="submission" date="2024-01" db="EMBL/GenBank/DDBJ databases">
        <authorList>
            <person name="Alioto T."/>
            <person name="Alioto T."/>
            <person name="Gomez Garrido J."/>
        </authorList>
    </citation>
    <scope>NUCLEOTIDE SEQUENCE [LARGE SCALE GENOMIC DNA]</scope>
</reference>
<sequence length="203" mass="23358">MLTVTAVLKAVSLFVAELISSFTDWFQTTPAWANLEVLENTELKSTGGIHERHKAKTLWEKTGAVVMVEAAELSSLKSQLQDLEVPLFAVVKENLGKELDCFKKYFTGRVYVDQQRHFYGPRQRWMCLSMFLRVGVWRNIWRAYRRGFRGNLKGEGLVLGGVFVIGPGDQGILLEHREREFGEKVNMLAVLRTARKMQDYMKR</sequence>